<keyword evidence="5 11" id="KW-0732">Signal</keyword>
<accession>A0A0C5V1S9</accession>
<keyword evidence="9" id="KW-0998">Cell outer membrane</keyword>
<keyword evidence="14" id="KW-1185">Reference proteome</keyword>
<dbReference type="SUPFAM" id="SSF103088">
    <property type="entry name" value="OmpA-like"/>
    <property type="match status" value="1"/>
</dbReference>
<dbReference type="PRINTS" id="PR01021">
    <property type="entry name" value="OMPADOMAIN"/>
</dbReference>
<feature type="chain" id="PRO_5002183028" evidence="11">
    <location>
        <begin position="21"/>
        <end position="472"/>
    </location>
</feature>
<evidence type="ECO:0000256" key="3">
    <source>
        <dbReference type="ARBA" id="ARBA00022452"/>
    </source>
</evidence>
<keyword evidence="8 10" id="KW-0472">Membrane</keyword>
<evidence type="ECO:0000313" key="13">
    <source>
        <dbReference type="EMBL" id="AJQ93510.1"/>
    </source>
</evidence>
<evidence type="ECO:0000256" key="1">
    <source>
        <dbReference type="ARBA" id="ARBA00004571"/>
    </source>
</evidence>
<keyword evidence="2" id="KW-0813">Transport</keyword>
<dbReference type="PANTHER" id="PTHR30329:SF21">
    <property type="entry name" value="LIPOPROTEIN YIAD-RELATED"/>
    <property type="match status" value="1"/>
</dbReference>
<dbReference type="InterPro" id="IPR027385">
    <property type="entry name" value="Beta-barrel_OMP"/>
</dbReference>
<dbReference type="InterPro" id="IPR006664">
    <property type="entry name" value="OMP_bac"/>
</dbReference>
<evidence type="ECO:0000256" key="8">
    <source>
        <dbReference type="ARBA" id="ARBA00023136"/>
    </source>
</evidence>
<dbReference type="CDD" id="cd07185">
    <property type="entry name" value="OmpA_C-like"/>
    <property type="match status" value="1"/>
</dbReference>
<evidence type="ECO:0000256" key="7">
    <source>
        <dbReference type="ARBA" id="ARBA00023114"/>
    </source>
</evidence>
<evidence type="ECO:0000259" key="12">
    <source>
        <dbReference type="PROSITE" id="PS51123"/>
    </source>
</evidence>
<dbReference type="KEGG" id="gsn:YC6258_01463"/>
<name>A0A0C5V1S9_9GAMM</name>
<dbReference type="PROSITE" id="PS51123">
    <property type="entry name" value="OMPA_2"/>
    <property type="match status" value="1"/>
</dbReference>
<dbReference type="InterPro" id="IPR003367">
    <property type="entry name" value="Thrombospondin_3-like_rpt"/>
</dbReference>
<evidence type="ECO:0000256" key="6">
    <source>
        <dbReference type="ARBA" id="ARBA00023065"/>
    </source>
</evidence>
<protein>
    <submittedName>
        <fullName evidence="13">Outer membrane protein and related peptidoglycan-associated (Lipo)protein</fullName>
    </submittedName>
</protein>
<evidence type="ECO:0000256" key="4">
    <source>
        <dbReference type="ARBA" id="ARBA00022692"/>
    </source>
</evidence>
<evidence type="ECO:0000256" key="9">
    <source>
        <dbReference type="ARBA" id="ARBA00023237"/>
    </source>
</evidence>
<evidence type="ECO:0000256" key="5">
    <source>
        <dbReference type="ARBA" id="ARBA00022729"/>
    </source>
</evidence>
<evidence type="ECO:0000256" key="10">
    <source>
        <dbReference type="PROSITE-ProRule" id="PRU00473"/>
    </source>
</evidence>
<sequence>MFKNTTLFCCVTLLSAHGLAAETEQPTRLYFGGSLGWSHLEPQPDDDAPYNVSDKNGFTFRLHGGYLFTPKLSGELSFASLGTTGIAKDSDPDKTITDISYYATSAAVLYRLWDYDHPYNLFAKGELSTFSTDSSGEDIPINNDNTLLLGFGLGASYRLNRQFNLRADFDSYSADAKSLTLGIEWQPGRRTVPADTDQDGVIDELDHCPDSQPGVTVDSMGCEIAKDSDGDGVSDVIDQCPATPADLKVDSTGCALDSDQDGYPDYQDQCPHSTAGAKVNDKGCEADKDSDADGVADSIDFCPDTPAGLAVNLNGCELDDDVDGVVNRLDQCPDTPVEQSVNDIGCPLTFEQTIQQKIAIIEPSNIQFASNSAELTDDARRELLVLVSIMNRYDNINIDINAYTDDVGREKYNLTLSQKRADGVKGYLVEQGIAAERLTATGYGEASPVADNATVEGRSLNRRVEFIVKGIN</sequence>
<dbReference type="Pfam" id="PF13505">
    <property type="entry name" value="OMP_b-brl"/>
    <property type="match status" value="1"/>
</dbReference>
<keyword evidence="3" id="KW-1134">Transmembrane beta strand</keyword>
<dbReference type="GO" id="GO:0006811">
    <property type="term" value="P:monoatomic ion transport"/>
    <property type="evidence" value="ECO:0007669"/>
    <property type="project" value="UniProtKB-KW"/>
</dbReference>
<reference evidence="13 14" key="1">
    <citation type="submission" date="2014-01" db="EMBL/GenBank/DDBJ databases">
        <title>Full genme sequencing of cellulolytic bacterium Gynuella sunshinyii YC6258T gen. nov., sp. nov.</title>
        <authorList>
            <person name="Khan H."/>
            <person name="Chung E.J."/>
            <person name="Chung Y.R."/>
        </authorList>
    </citation>
    <scope>NUCLEOTIDE SEQUENCE [LARGE SCALE GENOMIC DNA]</scope>
    <source>
        <strain evidence="13 14">YC6258</strain>
    </source>
</reference>
<dbReference type="GO" id="GO:0015288">
    <property type="term" value="F:porin activity"/>
    <property type="evidence" value="ECO:0007669"/>
    <property type="project" value="UniProtKB-KW"/>
</dbReference>
<dbReference type="HOGENOM" id="CLU_031536_2_0_6"/>
<feature type="signal peptide" evidence="11">
    <location>
        <begin position="1"/>
        <end position="20"/>
    </location>
</feature>
<dbReference type="Pfam" id="PF00691">
    <property type="entry name" value="OmpA"/>
    <property type="match status" value="1"/>
</dbReference>
<dbReference type="InterPro" id="IPR050330">
    <property type="entry name" value="Bact_OuterMem_StrucFunc"/>
</dbReference>
<keyword evidence="6" id="KW-0406">Ion transport</keyword>
<gene>
    <name evidence="13" type="ORF">YC6258_01463</name>
</gene>
<proteinExistence type="predicted"/>
<dbReference type="SUPFAM" id="SSF56925">
    <property type="entry name" value="OMPA-like"/>
    <property type="match status" value="1"/>
</dbReference>
<dbReference type="AlphaFoldDB" id="A0A0C5V1S9"/>
<dbReference type="GO" id="GO:0009279">
    <property type="term" value="C:cell outer membrane"/>
    <property type="evidence" value="ECO:0007669"/>
    <property type="project" value="UniProtKB-SubCell"/>
</dbReference>
<dbReference type="SUPFAM" id="SSF103647">
    <property type="entry name" value="TSP type-3 repeat"/>
    <property type="match status" value="2"/>
</dbReference>
<dbReference type="Gene3D" id="3.30.1330.60">
    <property type="entry name" value="OmpA-like domain"/>
    <property type="match status" value="1"/>
</dbReference>
<dbReference type="Gene3D" id="4.10.1080.10">
    <property type="entry name" value="TSP type-3 repeat"/>
    <property type="match status" value="1"/>
</dbReference>
<comment type="subcellular location">
    <subcellularLocation>
        <location evidence="1">Cell outer membrane</location>
        <topology evidence="1">Multi-pass membrane protein</topology>
    </subcellularLocation>
</comment>
<dbReference type="InterPro" id="IPR006665">
    <property type="entry name" value="OmpA-like"/>
</dbReference>
<dbReference type="GO" id="GO:0005509">
    <property type="term" value="F:calcium ion binding"/>
    <property type="evidence" value="ECO:0007669"/>
    <property type="project" value="InterPro"/>
</dbReference>
<dbReference type="Gene3D" id="2.40.160.20">
    <property type="match status" value="1"/>
</dbReference>
<dbReference type="STRING" id="1445510.YC6258_01463"/>
<keyword evidence="4" id="KW-0812">Transmembrane</keyword>
<dbReference type="InterPro" id="IPR028974">
    <property type="entry name" value="TSP_type-3_rpt"/>
</dbReference>
<organism evidence="13 14">
    <name type="scientific">Gynuella sunshinyii YC6258</name>
    <dbReference type="NCBI Taxonomy" id="1445510"/>
    <lineage>
        <taxon>Bacteria</taxon>
        <taxon>Pseudomonadati</taxon>
        <taxon>Pseudomonadota</taxon>
        <taxon>Gammaproteobacteria</taxon>
        <taxon>Oceanospirillales</taxon>
        <taxon>Saccharospirillaceae</taxon>
        <taxon>Gynuella</taxon>
    </lineage>
</organism>
<feature type="domain" description="OmpA-like" evidence="12">
    <location>
        <begin position="355"/>
        <end position="472"/>
    </location>
</feature>
<dbReference type="InterPro" id="IPR011250">
    <property type="entry name" value="OMP/PagP_B-barrel"/>
</dbReference>
<keyword evidence="7" id="KW-0626">Porin</keyword>
<dbReference type="GO" id="GO:0007155">
    <property type="term" value="P:cell adhesion"/>
    <property type="evidence" value="ECO:0007669"/>
    <property type="project" value="InterPro"/>
</dbReference>
<evidence type="ECO:0000256" key="2">
    <source>
        <dbReference type="ARBA" id="ARBA00022448"/>
    </source>
</evidence>
<evidence type="ECO:0000256" key="11">
    <source>
        <dbReference type="SAM" id="SignalP"/>
    </source>
</evidence>
<dbReference type="GO" id="GO:0046930">
    <property type="term" value="C:pore complex"/>
    <property type="evidence" value="ECO:0007669"/>
    <property type="project" value="UniProtKB-KW"/>
</dbReference>
<dbReference type="EMBL" id="CP007142">
    <property type="protein sequence ID" value="AJQ93510.1"/>
    <property type="molecule type" value="Genomic_DNA"/>
</dbReference>
<dbReference type="RefSeq" id="WP_052830114.1">
    <property type="nucleotide sequence ID" value="NZ_CP007142.1"/>
</dbReference>
<dbReference type="Proteomes" id="UP000032266">
    <property type="component" value="Chromosome"/>
</dbReference>
<evidence type="ECO:0000313" key="14">
    <source>
        <dbReference type="Proteomes" id="UP000032266"/>
    </source>
</evidence>
<dbReference type="InterPro" id="IPR036737">
    <property type="entry name" value="OmpA-like_sf"/>
</dbReference>
<dbReference type="OrthoDB" id="9782229at2"/>
<dbReference type="Pfam" id="PF02412">
    <property type="entry name" value="TSP_3"/>
    <property type="match status" value="4"/>
</dbReference>
<dbReference type="PRINTS" id="PR01023">
    <property type="entry name" value="NAFLGMOTY"/>
</dbReference>
<dbReference type="PANTHER" id="PTHR30329">
    <property type="entry name" value="STATOR ELEMENT OF FLAGELLAR MOTOR COMPLEX"/>
    <property type="match status" value="1"/>
</dbReference>